<organism evidence="6 7">
    <name type="scientific">Donghicola mangrovi</name>
    <dbReference type="NCBI Taxonomy" id="2729614"/>
    <lineage>
        <taxon>Bacteria</taxon>
        <taxon>Pseudomonadati</taxon>
        <taxon>Pseudomonadota</taxon>
        <taxon>Alphaproteobacteria</taxon>
        <taxon>Rhodobacterales</taxon>
        <taxon>Roseobacteraceae</taxon>
        <taxon>Donghicola</taxon>
    </lineage>
</organism>
<reference evidence="6 7" key="1">
    <citation type="submission" date="2020-04" db="EMBL/GenBank/DDBJ databases">
        <title>Donghicola sp., a member of the Rhodobacteraceae family isolated from mangrove forest in Thailand.</title>
        <authorList>
            <person name="Charoenyingcharoen P."/>
            <person name="Yukphan P."/>
        </authorList>
    </citation>
    <scope>NUCLEOTIDE SEQUENCE [LARGE SCALE GENOMIC DNA]</scope>
    <source>
        <strain evidence="6 7">B5-SW-15</strain>
    </source>
</reference>
<sequence>MRTSELTLGFVPLLDSAPLLMAQEMGFAAQEGLDLKFERAPSWSSLRDMVVFGRVDAAHMLAPVPVAMALGLGGAPAPLHAAMVTSVNGNVIGVSRALADRMRGNGAALDFHDATATGHAMMKSAGDRLRIGVPFPFSMHAELLYYWLGALGYSAPQGIDIRTVPPPLMADAVAAGEIDAFCVGEPWGSIAVNRGYGELILPTAAIWNFAPEKILAMRSDWLAQRPDLANRLIRAVWRACRWLSDPASHVTATEILSRKDVLNVPSEVIDRTLAGQLIVNQNGDERSFPNFIEFNKGAANFPWRSQAAWIAQRMAGRLGLDKSEAMSAARTVYRTDIYRSALAQTSAELPGASQKVEGGIEFRQPAASAKGTLMLERDRFFDGAVFDPSAL</sequence>
<keyword evidence="2" id="KW-0813">Transport</keyword>
<dbReference type="PANTHER" id="PTHR30024:SF43">
    <property type="entry name" value="BLL4572 PROTEIN"/>
    <property type="match status" value="1"/>
</dbReference>
<dbReference type="SUPFAM" id="SSF53850">
    <property type="entry name" value="Periplasmic binding protein-like II"/>
    <property type="match status" value="1"/>
</dbReference>
<evidence type="ECO:0000256" key="4">
    <source>
        <dbReference type="ARBA" id="ARBA00022519"/>
    </source>
</evidence>
<evidence type="ECO:0000256" key="3">
    <source>
        <dbReference type="ARBA" id="ARBA00022475"/>
    </source>
</evidence>
<dbReference type="Proteomes" id="UP000592216">
    <property type="component" value="Unassembled WGS sequence"/>
</dbReference>
<accession>A0A850QEM6</accession>
<comment type="caution">
    <text evidence="6">The sequence shown here is derived from an EMBL/GenBank/DDBJ whole genome shotgun (WGS) entry which is preliminary data.</text>
</comment>
<name>A0A850QEM6_9RHOB</name>
<dbReference type="CDD" id="cd13553">
    <property type="entry name" value="PBP2_NrtA_CpmA_like"/>
    <property type="match status" value="1"/>
</dbReference>
<proteinExistence type="predicted"/>
<evidence type="ECO:0000313" key="7">
    <source>
        <dbReference type="Proteomes" id="UP000592216"/>
    </source>
</evidence>
<keyword evidence="4" id="KW-0997">Cell inner membrane</keyword>
<evidence type="ECO:0000256" key="1">
    <source>
        <dbReference type="ARBA" id="ARBA00004308"/>
    </source>
</evidence>
<dbReference type="Gene3D" id="3.40.190.10">
    <property type="entry name" value="Periplasmic binding protein-like II"/>
    <property type="match status" value="2"/>
</dbReference>
<gene>
    <name evidence="6" type="ORF">HJ536_14580</name>
</gene>
<evidence type="ECO:0000256" key="5">
    <source>
        <dbReference type="ARBA" id="ARBA00023136"/>
    </source>
</evidence>
<evidence type="ECO:0000313" key="6">
    <source>
        <dbReference type="EMBL" id="NVO24589.1"/>
    </source>
</evidence>
<keyword evidence="3" id="KW-1003">Cell membrane</keyword>
<protein>
    <submittedName>
        <fullName evidence="6">ABC transporter substrate-binding protein</fullName>
    </submittedName>
</protein>
<dbReference type="InterPro" id="IPR044527">
    <property type="entry name" value="NrtA/CpmA_ABC-bd_dom"/>
</dbReference>
<dbReference type="AlphaFoldDB" id="A0A850QEM6"/>
<keyword evidence="5" id="KW-0472">Membrane</keyword>
<comment type="subcellular location">
    <subcellularLocation>
        <location evidence="1">Endomembrane system</location>
    </subcellularLocation>
</comment>
<dbReference type="Pfam" id="PF13379">
    <property type="entry name" value="NMT1_2"/>
    <property type="match status" value="1"/>
</dbReference>
<dbReference type="PANTHER" id="PTHR30024">
    <property type="entry name" value="ALIPHATIC SULFONATES-BINDING PROTEIN-RELATED"/>
    <property type="match status" value="1"/>
</dbReference>
<dbReference type="GO" id="GO:0012505">
    <property type="term" value="C:endomembrane system"/>
    <property type="evidence" value="ECO:0007669"/>
    <property type="project" value="UniProtKB-SubCell"/>
</dbReference>
<dbReference type="RefSeq" id="WP_177158264.1">
    <property type="nucleotide sequence ID" value="NZ_JABCJE010000007.1"/>
</dbReference>
<dbReference type="EMBL" id="JABCJE010000007">
    <property type="protein sequence ID" value="NVO24589.1"/>
    <property type="molecule type" value="Genomic_DNA"/>
</dbReference>
<evidence type="ECO:0000256" key="2">
    <source>
        <dbReference type="ARBA" id="ARBA00022448"/>
    </source>
</evidence>